<accession>A0A5C7APU8</accession>
<protein>
    <submittedName>
        <fullName evidence="4">Outer membrane beta-barrel protein</fullName>
    </submittedName>
</protein>
<evidence type="ECO:0000313" key="5">
    <source>
        <dbReference type="Proteomes" id="UP000321734"/>
    </source>
</evidence>
<organism evidence="4 5">
    <name type="scientific">Gelidibacter salicanalis</name>
    <dbReference type="NCBI Taxonomy" id="291193"/>
    <lineage>
        <taxon>Bacteria</taxon>
        <taxon>Pseudomonadati</taxon>
        <taxon>Bacteroidota</taxon>
        <taxon>Flavobacteriia</taxon>
        <taxon>Flavobacteriales</taxon>
        <taxon>Flavobacteriaceae</taxon>
        <taxon>Gelidibacter</taxon>
    </lineage>
</organism>
<comment type="caution">
    <text evidence="4">The sequence shown here is derived from an EMBL/GenBank/DDBJ whole genome shotgun (WGS) entry which is preliminary data.</text>
</comment>
<reference evidence="4 5" key="1">
    <citation type="submission" date="2019-08" db="EMBL/GenBank/DDBJ databases">
        <title>Genome sequence of Gelidibacter salicanalis IC162T.</title>
        <authorList>
            <person name="Bowman J.P."/>
        </authorList>
    </citation>
    <scope>NUCLEOTIDE SEQUENCE [LARGE SCALE GENOMIC DNA]</scope>
    <source>
        <strain evidence="4 5">IC162</strain>
    </source>
</reference>
<evidence type="ECO:0000256" key="1">
    <source>
        <dbReference type="SAM" id="MobiDB-lite"/>
    </source>
</evidence>
<evidence type="ECO:0000259" key="3">
    <source>
        <dbReference type="Pfam" id="PF14905"/>
    </source>
</evidence>
<feature type="domain" description="Outer membrane protein beta-barrel" evidence="3">
    <location>
        <begin position="447"/>
        <end position="905"/>
    </location>
</feature>
<dbReference type="Proteomes" id="UP000321734">
    <property type="component" value="Unassembled WGS sequence"/>
</dbReference>
<keyword evidence="2" id="KW-0732">Signal</keyword>
<dbReference type="Pfam" id="PF14905">
    <property type="entry name" value="OMP_b-brl_3"/>
    <property type="match status" value="1"/>
</dbReference>
<dbReference type="Pfam" id="PF13715">
    <property type="entry name" value="CarbopepD_reg_2"/>
    <property type="match status" value="1"/>
</dbReference>
<dbReference type="AlphaFoldDB" id="A0A5C7APU8"/>
<dbReference type="RefSeq" id="WP_146888359.1">
    <property type="nucleotide sequence ID" value="NZ_VORX01000001.1"/>
</dbReference>
<evidence type="ECO:0000256" key="2">
    <source>
        <dbReference type="SAM" id="SignalP"/>
    </source>
</evidence>
<feature type="region of interest" description="Disordered" evidence="1">
    <location>
        <begin position="342"/>
        <end position="379"/>
    </location>
</feature>
<feature type="compositionally biased region" description="Low complexity" evidence="1">
    <location>
        <begin position="366"/>
        <end position="379"/>
    </location>
</feature>
<dbReference type="InterPro" id="IPR041700">
    <property type="entry name" value="OMP_b-brl_3"/>
</dbReference>
<evidence type="ECO:0000313" key="4">
    <source>
        <dbReference type="EMBL" id="TXE10407.1"/>
    </source>
</evidence>
<dbReference type="SUPFAM" id="SSF56935">
    <property type="entry name" value="Porins"/>
    <property type="match status" value="1"/>
</dbReference>
<proteinExistence type="predicted"/>
<dbReference type="OrthoDB" id="1682379at2"/>
<dbReference type="EMBL" id="VORX01000001">
    <property type="protein sequence ID" value="TXE10407.1"/>
    <property type="molecule type" value="Genomic_DNA"/>
</dbReference>
<feature type="compositionally biased region" description="Basic and acidic residues" evidence="1">
    <location>
        <begin position="345"/>
        <end position="354"/>
    </location>
</feature>
<dbReference type="Gene3D" id="2.60.40.1120">
    <property type="entry name" value="Carboxypeptidase-like, regulatory domain"/>
    <property type="match status" value="1"/>
</dbReference>
<feature type="chain" id="PRO_5022991309" evidence="2">
    <location>
        <begin position="21"/>
        <end position="925"/>
    </location>
</feature>
<gene>
    <name evidence="4" type="ORF">ES711_00400</name>
</gene>
<sequence length="925" mass="104511">MTKFLCILACFCTCMMFSQSTPFKISGKIIIEDDQTPLESATIYLETVKDSTLVTYTISDKNGEFVLEDTTYESTLNLTISYIGFQTYSKTITIGKEPIRLEPIQMQTANLLEEVIIRSRAPITIKKDTLEFNVSSFKTKKDANVEDLLKELPGVEVEEDGSIKVNGKSVNQIYVNGKPFFGNDPTITTRNLTKELIEKVQITDTKSKAEAFSGEKGDGESKTINLTIKEENNKGVFGRVSAGGGTDERYEYAGMVNIFDNEQRISVLAGGNNINSSGFSFGEIRKMFGGARSMSMSGSGGFTIDGRSFGGGQGITTSNTAGANYADELGKGNDFSGDYFHSGSRSKDASKTQRENILPTSRYFTDSESTSDNTTDNHSANMSFNIKIDSTFMVNFRPSFRLSNSSTTYERQEASRDENDVLTNQSETASFVESLGKNFGNDLDITKRFGNKGAFVRVNANMDVNDASSDDFLNSETIIYDDTSENISRNQFTDGDSKSKNFDTGITYRLPLTAKKFFVDFKYGFGSSNRKNVRSTFDFDEDSQAYEDFNTELSTDFTNKNLRHSPNIRLVYNDDKMSFRVGSGFTNRTIENADRLRPELSLKQTYNFLDLDAYMNYRFSPKSSVNFNYDFDNDAPSISQLQPFQDVSDPLNTVTGNPDLKPSQTHGLNFGYNNYDFQKRTGFYVYANANLIENKVVSKTTVDENFVRNTTYTNVNGNYWMYVGSSYSKDFKIDSVQTVKFRFGLSGNVNKQVNFNNDVEYAATSTRLNPSLGITYTWKKLFEIMPNYRLSFTETRYDLDDFDNRNFISHNLGIRTATFFPEKLEWRNDINYMYNPNVAQGFQKSAWFWNATLAYSVLKDNGTVTLKVYDLLNQNTNAQRTTTENYIQDSQSTVLEQYFMLSFSWKFNSLGSKGESRGGDMHFMM</sequence>
<feature type="signal peptide" evidence="2">
    <location>
        <begin position="1"/>
        <end position="20"/>
    </location>
</feature>
<dbReference type="InterPro" id="IPR008969">
    <property type="entry name" value="CarboxyPept-like_regulatory"/>
</dbReference>
<keyword evidence="5" id="KW-1185">Reference proteome</keyword>
<name>A0A5C7APU8_9FLAO</name>
<dbReference type="SUPFAM" id="SSF49464">
    <property type="entry name" value="Carboxypeptidase regulatory domain-like"/>
    <property type="match status" value="1"/>
</dbReference>